<proteinExistence type="predicted"/>
<accession>A0AAE3KS28</accession>
<dbReference type="RefSeq" id="WP_254011852.1">
    <property type="nucleotide sequence ID" value="NZ_JAMZMM010000091.1"/>
</dbReference>
<sequence>MIKHYILSIDPKAEYQWEQVVLRDPITAQRPDFASLIAQAVADKAGSYLVSVNIEVQVLEEAPSIQPQLLPLDIPAVA</sequence>
<dbReference type="EMBL" id="JAMZMM010000091">
    <property type="protein sequence ID" value="MCP2729062.1"/>
    <property type="molecule type" value="Genomic_DNA"/>
</dbReference>
<dbReference type="Proteomes" id="UP001204953">
    <property type="component" value="Unassembled WGS sequence"/>
</dbReference>
<name>A0AAE3KS28_9CYAN</name>
<gene>
    <name evidence="1" type="ORF">NJ959_11395</name>
</gene>
<organism evidence="1 2">
    <name type="scientific">Limnofasciculus baicalensis BBK-W-15</name>
    <dbReference type="NCBI Taxonomy" id="2699891"/>
    <lineage>
        <taxon>Bacteria</taxon>
        <taxon>Bacillati</taxon>
        <taxon>Cyanobacteriota</taxon>
        <taxon>Cyanophyceae</taxon>
        <taxon>Coleofasciculales</taxon>
        <taxon>Coleofasciculaceae</taxon>
        <taxon>Limnofasciculus</taxon>
        <taxon>Limnofasciculus baicalensis</taxon>
    </lineage>
</organism>
<keyword evidence="2" id="KW-1185">Reference proteome</keyword>
<evidence type="ECO:0000313" key="2">
    <source>
        <dbReference type="Proteomes" id="UP001204953"/>
    </source>
</evidence>
<reference evidence="1" key="1">
    <citation type="submission" date="2022-06" db="EMBL/GenBank/DDBJ databases">
        <title>New cyanobacteria of genus Symplocastrum in benthos of Lake Baikal.</title>
        <authorList>
            <person name="Sorokovikova E."/>
            <person name="Tikhonova I."/>
            <person name="Krasnopeev A."/>
            <person name="Evseev P."/>
            <person name="Gladkikh A."/>
            <person name="Belykh O."/>
        </authorList>
    </citation>
    <scope>NUCLEOTIDE SEQUENCE</scope>
    <source>
        <strain evidence="1">BBK-W-15</strain>
    </source>
</reference>
<evidence type="ECO:0000313" key="1">
    <source>
        <dbReference type="EMBL" id="MCP2729062.1"/>
    </source>
</evidence>
<comment type="caution">
    <text evidence="1">The sequence shown here is derived from an EMBL/GenBank/DDBJ whole genome shotgun (WGS) entry which is preliminary data.</text>
</comment>
<protein>
    <submittedName>
        <fullName evidence="1">Uncharacterized protein</fullName>
    </submittedName>
</protein>
<dbReference type="AlphaFoldDB" id="A0AAE3KS28"/>